<name>A0A814VXL2_9BILA</name>
<feature type="compositionally biased region" description="Acidic residues" evidence="11">
    <location>
        <begin position="1"/>
        <end position="12"/>
    </location>
</feature>
<dbReference type="Pfam" id="PF22191">
    <property type="entry name" value="IBR_1"/>
    <property type="match status" value="1"/>
</dbReference>
<dbReference type="AlphaFoldDB" id="A0A814VXL2"/>
<comment type="catalytic activity">
    <reaction evidence="1">
        <text>[E2 ubiquitin-conjugating enzyme]-S-ubiquitinyl-L-cysteine + [acceptor protein]-L-lysine = [E2 ubiquitin-conjugating enzyme]-L-cysteine + [acceptor protein]-N(6)-ubiquitinyl-L-lysine.</text>
        <dbReference type="EC" id="2.3.2.31"/>
    </reaction>
</comment>
<dbReference type="GO" id="GO:0008270">
    <property type="term" value="F:zinc ion binding"/>
    <property type="evidence" value="ECO:0007669"/>
    <property type="project" value="UniProtKB-KW"/>
</dbReference>
<protein>
    <recommendedName>
        <fullName evidence="3">RBR-type E3 ubiquitin transferase</fullName>
        <ecNumber evidence="3">2.3.2.31</ecNumber>
    </recommendedName>
</protein>
<keyword evidence="4" id="KW-0808">Transferase</keyword>
<evidence type="ECO:0000256" key="7">
    <source>
        <dbReference type="ARBA" id="ARBA00022771"/>
    </source>
</evidence>
<dbReference type="Pfam" id="PF19422">
    <property type="entry name" value="Ariadne"/>
    <property type="match status" value="1"/>
</dbReference>
<dbReference type="SUPFAM" id="SSF57850">
    <property type="entry name" value="RING/U-box"/>
    <property type="match status" value="3"/>
</dbReference>
<evidence type="ECO:0000256" key="11">
    <source>
        <dbReference type="SAM" id="MobiDB-lite"/>
    </source>
</evidence>
<dbReference type="GO" id="GO:0016567">
    <property type="term" value="P:protein ubiquitination"/>
    <property type="evidence" value="ECO:0007669"/>
    <property type="project" value="InterPro"/>
</dbReference>
<dbReference type="SMART" id="SM00647">
    <property type="entry name" value="IBR"/>
    <property type="match status" value="2"/>
</dbReference>
<dbReference type="FunFam" id="3.30.40.10:FF:000019">
    <property type="entry name" value="RBR-type E3 ubiquitin transferase"/>
    <property type="match status" value="1"/>
</dbReference>
<evidence type="ECO:0000256" key="1">
    <source>
        <dbReference type="ARBA" id="ARBA00001798"/>
    </source>
</evidence>
<dbReference type="InterPro" id="IPR013083">
    <property type="entry name" value="Znf_RING/FYVE/PHD"/>
</dbReference>
<dbReference type="Proteomes" id="UP000663874">
    <property type="component" value="Unassembled WGS sequence"/>
</dbReference>
<feature type="compositionally biased region" description="Basic and acidic residues" evidence="11">
    <location>
        <begin position="25"/>
        <end position="35"/>
    </location>
</feature>
<dbReference type="Pfam" id="PF00097">
    <property type="entry name" value="zf-C3HC4"/>
    <property type="match status" value="1"/>
</dbReference>
<keyword evidence="5" id="KW-0479">Metal-binding</keyword>
<dbReference type="Gene3D" id="3.30.40.10">
    <property type="entry name" value="Zinc/RING finger domain, C3HC4 (zinc finger)"/>
    <property type="match status" value="1"/>
</dbReference>
<feature type="domain" description="RING-type" evidence="13">
    <location>
        <begin position="156"/>
        <end position="367"/>
    </location>
</feature>
<sequence length="538" mass="64328">MSEDEIDDDECFYDMTELPSISPKSSDKNELENKISEPSTPLDELDENFYQIDEDTQYETIQPYIDEPLTPSDEINPNFHYTILTQKQYVELMMNYVDEVKDILQLPLTIIKLLLHYFKWNKQRLLEQFYEIDHNEFFQQAKIINPFSEKISINESTNICSICCSDEQKEMFNLECKHTFCKDCWKDYLINQIINEGHAQTIVCPDFQCEILVNDETITKFLDDNEFVKHIYAKIILNSYIDNNPRARWCPGKNCGYIINATSLTSAYNYAQLIICYHCQTSFCFQCAQPWHDPIKCILLLHWNKKLLDDSNTIVWLKVNTKICPKCKVNIEKDGGCNHMTCRNCRHEFCWLCFGKWSRHSKCNGYNGNQITNEMQNQYALILSRYMHYYDRFHNHEHSFDLESKLFEKIRPKLIRNEQQLSKYNIQIIEKAFNILLNCRRTLIYTYPFAYYLEKNNQSIVFEENQADLERICEELSELLEQDITKEIVLDKIKRKIYEKYQYCDTRRKVLLKHVKEGYINDYWQYHDEVKTIASNKV</sequence>
<dbReference type="FunFam" id="1.20.120.1750:FF:000002">
    <property type="entry name" value="RBR-type E3 ubiquitin transferase"/>
    <property type="match status" value="1"/>
</dbReference>
<proteinExistence type="inferred from homology"/>
<keyword evidence="8" id="KW-0833">Ubl conjugation pathway</keyword>
<dbReference type="Gene3D" id="1.20.120.1750">
    <property type="match status" value="1"/>
</dbReference>
<feature type="region of interest" description="Disordered" evidence="11">
    <location>
        <begin position="1"/>
        <end position="42"/>
    </location>
</feature>
<gene>
    <name evidence="15" type="ORF">FNK824_LOCUS25070</name>
    <name evidence="14" type="ORF">SEV965_LOCUS20894</name>
</gene>
<dbReference type="InterPro" id="IPR018957">
    <property type="entry name" value="Znf_C3HC4_RING-type"/>
</dbReference>
<reference evidence="14" key="1">
    <citation type="submission" date="2021-02" db="EMBL/GenBank/DDBJ databases">
        <authorList>
            <person name="Nowell W R."/>
        </authorList>
    </citation>
    <scope>NUCLEOTIDE SEQUENCE</scope>
</reference>
<dbReference type="EMBL" id="CAJOBE010005776">
    <property type="protein sequence ID" value="CAF3984821.1"/>
    <property type="molecule type" value="Genomic_DNA"/>
</dbReference>
<dbReference type="EMBL" id="CAJNOU010001389">
    <property type="protein sequence ID" value="CAF1196475.1"/>
    <property type="molecule type" value="Genomic_DNA"/>
</dbReference>
<keyword evidence="9" id="KW-0862">Zinc</keyword>
<dbReference type="GO" id="GO:0061630">
    <property type="term" value="F:ubiquitin protein ligase activity"/>
    <property type="evidence" value="ECO:0007669"/>
    <property type="project" value="UniProtKB-EC"/>
</dbReference>
<comment type="caution">
    <text evidence="14">The sequence shown here is derived from an EMBL/GenBank/DDBJ whole genome shotgun (WGS) entry which is preliminary data.</text>
</comment>
<dbReference type="InterPro" id="IPR048962">
    <property type="entry name" value="ARIH1-like_UBL"/>
</dbReference>
<dbReference type="Pfam" id="PF01485">
    <property type="entry name" value="IBR"/>
    <property type="match status" value="1"/>
</dbReference>
<evidence type="ECO:0000259" key="12">
    <source>
        <dbReference type="PROSITE" id="PS50089"/>
    </source>
</evidence>
<dbReference type="PANTHER" id="PTHR11685">
    <property type="entry name" value="RBR FAMILY RING FINGER AND IBR DOMAIN-CONTAINING"/>
    <property type="match status" value="1"/>
</dbReference>
<evidence type="ECO:0000256" key="3">
    <source>
        <dbReference type="ARBA" id="ARBA00012251"/>
    </source>
</evidence>
<dbReference type="InterPro" id="IPR031127">
    <property type="entry name" value="E3_UB_ligase_RBR"/>
</dbReference>
<evidence type="ECO:0000313" key="16">
    <source>
        <dbReference type="Proteomes" id="UP000663889"/>
    </source>
</evidence>
<feature type="domain" description="RING-type" evidence="12">
    <location>
        <begin position="160"/>
        <end position="205"/>
    </location>
</feature>
<keyword evidence="6" id="KW-0677">Repeat</keyword>
<dbReference type="InterPro" id="IPR045840">
    <property type="entry name" value="Ariadne"/>
</dbReference>
<evidence type="ECO:0000256" key="2">
    <source>
        <dbReference type="ARBA" id="ARBA00005884"/>
    </source>
</evidence>
<dbReference type="PROSITE" id="PS50089">
    <property type="entry name" value="ZF_RING_2"/>
    <property type="match status" value="1"/>
</dbReference>
<dbReference type="PROSITE" id="PS51873">
    <property type="entry name" value="TRIAD"/>
    <property type="match status" value="1"/>
</dbReference>
<evidence type="ECO:0000313" key="15">
    <source>
        <dbReference type="EMBL" id="CAF3984821.1"/>
    </source>
</evidence>
<dbReference type="InterPro" id="IPR002867">
    <property type="entry name" value="IBR_dom"/>
</dbReference>
<dbReference type="Proteomes" id="UP000663889">
    <property type="component" value="Unassembled WGS sequence"/>
</dbReference>
<keyword evidence="7 10" id="KW-0863">Zinc-finger</keyword>
<comment type="similarity">
    <text evidence="2">Belongs to the RBR family. Ariadne subfamily.</text>
</comment>
<evidence type="ECO:0000313" key="14">
    <source>
        <dbReference type="EMBL" id="CAF1196475.1"/>
    </source>
</evidence>
<dbReference type="Pfam" id="PF21235">
    <property type="entry name" value="UBA_ARI1"/>
    <property type="match status" value="1"/>
</dbReference>
<evidence type="ECO:0000256" key="9">
    <source>
        <dbReference type="ARBA" id="ARBA00022833"/>
    </source>
</evidence>
<evidence type="ECO:0000256" key="10">
    <source>
        <dbReference type="PROSITE-ProRule" id="PRU00175"/>
    </source>
</evidence>
<organism evidence="14 16">
    <name type="scientific">Rotaria sordida</name>
    <dbReference type="NCBI Taxonomy" id="392033"/>
    <lineage>
        <taxon>Eukaryota</taxon>
        <taxon>Metazoa</taxon>
        <taxon>Spiralia</taxon>
        <taxon>Gnathifera</taxon>
        <taxon>Rotifera</taxon>
        <taxon>Eurotatoria</taxon>
        <taxon>Bdelloidea</taxon>
        <taxon>Philodinida</taxon>
        <taxon>Philodinidae</taxon>
        <taxon>Rotaria</taxon>
    </lineage>
</organism>
<evidence type="ECO:0000259" key="13">
    <source>
        <dbReference type="PROSITE" id="PS51873"/>
    </source>
</evidence>
<evidence type="ECO:0000256" key="8">
    <source>
        <dbReference type="ARBA" id="ARBA00022786"/>
    </source>
</evidence>
<evidence type="ECO:0000256" key="5">
    <source>
        <dbReference type="ARBA" id="ARBA00022723"/>
    </source>
</evidence>
<dbReference type="EC" id="2.3.2.31" evidence="3"/>
<dbReference type="InterPro" id="IPR001841">
    <property type="entry name" value="Znf_RING"/>
</dbReference>
<dbReference type="InterPro" id="IPR044066">
    <property type="entry name" value="TRIAD_supradom"/>
</dbReference>
<evidence type="ECO:0000256" key="6">
    <source>
        <dbReference type="ARBA" id="ARBA00022737"/>
    </source>
</evidence>
<accession>A0A814VXL2</accession>
<evidence type="ECO:0000256" key="4">
    <source>
        <dbReference type="ARBA" id="ARBA00022679"/>
    </source>
</evidence>